<dbReference type="InterPro" id="IPR036890">
    <property type="entry name" value="HATPase_C_sf"/>
</dbReference>
<evidence type="ECO:0000256" key="8">
    <source>
        <dbReference type="SAM" id="Phobius"/>
    </source>
</evidence>
<evidence type="ECO:0000256" key="7">
    <source>
        <dbReference type="PROSITE-ProRule" id="PRU00169"/>
    </source>
</evidence>
<evidence type="ECO:0000259" key="10">
    <source>
        <dbReference type="PROSITE" id="PS50109"/>
    </source>
</evidence>
<evidence type="ECO:0000256" key="1">
    <source>
        <dbReference type="ARBA" id="ARBA00000085"/>
    </source>
</evidence>
<dbReference type="Pfam" id="PF00072">
    <property type="entry name" value="Response_reg"/>
    <property type="match status" value="1"/>
</dbReference>
<dbReference type="SMART" id="SM00388">
    <property type="entry name" value="HisKA"/>
    <property type="match status" value="1"/>
</dbReference>
<keyword evidence="3 7" id="KW-0597">Phosphoprotein</keyword>
<evidence type="ECO:0000256" key="3">
    <source>
        <dbReference type="ARBA" id="ARBA00022553"/>
    </source>
</evidence>
<dbReference type="SMART" id="SM00448">
    <property type="entry name" value="REC"/>
    <property type="match status" value="1"/>
</dbReference>
<dbReference type="InterPro" id="IPR004358">
    <property type="entry name" value="Sig_transdc_His_kin-like_C"/>
</dbReference>
<dbReference type="Gene3D" id="1.10.287.130">
    <property type="match status" value="1"/>
</dbReference>
<keyword evidence="8" id="KW-1133">Transmembrane helix</keyword>
<evidence type="ECO:0000256" key="6">
    <source>
        <dbReference type="ARBA" id="ARBA00023012"/>
    </source>
</evidence>
<dbReference type="eggNOG" id="COG0784">
    <property type="taxonomic scope" value="Bacteria"/>
</dbReference>
<dbReference type="STRING" id="391008.Smal_0062"/>
<dbReference type="EC" id="2.7.13.3" evidence="2"/>
<feature type="domain" description="Response regulatory" evidence="11">
    <location>
        <begin position="682"/>
        <end position="800"/>
    </location>
</feature>
<name>B4SRP7_STRM5</name>
<feature type="chain" id="PRO_5002826313" description="histidine kinase" evidence="9">
    <location>
        <begin position="30"/>
        <end position="807"/>
    </location>
</feature>
<evidence type="ECO:0000259" key="11">
    <source>
        <dbReference type="PROSITE" id="PS50110"/>
    </source>
</evidence>
<dbReference type="FunFam" id="3.30.565.10:FF:000010">
    <property type="entry name" value="Sensor histidine kinase RcsC"/>
    <property type="match status" value="1"/>
</dbReference>
<comment type="catalytic activity">
    <reaction evidence="1">
        <text>ATP + protein L-histidine = ADP + protein N-phospho-L-histidine.</text>
        <dbReference type="EC" id="2.7.13.3"/>
    </reaction>
</comment>
<dbReference type="Pfam" id="PF02518">
    <property type="entry name" value="HATPase_c"/>
    <property type="match status" value="1"/>
</dbReference>
<evidence type="ECO:0000256" key="9">
    <source>
        <dbReference type="SAM" id="SignalP"/>
    </source>
</evidence>
<accession>B4SRP7</accession>
<dbReference type="InterPro" id="IPR001789">
    <property type="entry name" value="Sig_transdc_resp-reg_receiver"/>
</dbReference>
<dbReference type="Gene3D" id="3.40.190.10">
    <property type="entry name" value="Periplasmic binding protein-like II"/>
    <property type="match status" value="2"/>
</dbReference>
<dbReference type="InterPro" id="IPR035965">
    <property type="entry name" value="PAS-like_dom_sf"/>
</dbReference>
<dbReference type="PROSITE" id="PS50110">
    <property type="entry name" value="RESPONSE_REGULATORY"/>
    <property type="match status" value="1"/>
</dbReference>
<dbReference type="SUPFAM" id="SSF55874">
    <property type="entry name" value="ATPase domain of HSP90 chaperone/DNA topoisomerase II/histidine kinase"/>
    <property type="match status" value="1"/>
</dbReference>
<keyword evidence="5 12" id="KW-0418">Kinase</keyword>
<proteinExistence type="predicted"/>
<dbReference type="eggNOG" id="COG2205">
    <property type="taxonomic scope" value="Bacteria"/>
</dbReference>
<dbReference type="SMART" id="SM00387">
    <property type="entry name" value="HATPase_c"/>
    <property type="match status" value="1"/>
</dbReference>
<feature type="modified residue" description="4-aspartylphosphate" evidence="7">
    <location>
        <position position="731"/>
    </location>
</feature>
<dbReference type="HOGENOM" id="CLU_000445_37_2_6"/>
<dbReference type="Gene3D" id="3.40.50.2300">
    <property type="match status" value="1"/>
</dbReference>
<evidence type="ECO:0000313" key="13">
    <source>
        <dbReference type="Proteomes" id="UP000001867"/>
    </source>
</evidence>
<dbReference type="Gene3D" id="3.30.565.10">
    <property type="entry name" value="Histidine kinase-like ATPase, C-terminal domain"/>
    <property type="match status" value="1"/>
</dbReference>
<keyword evidence="8" id="KW-0812">Transmembrane</keyword>
<dbReference type="EMBL" id="CP001111">
    <property type="protein sequence ID" value="ACF49767.1"/>
    <property type="molecule type" value="Genomic_DNA"/>
</dbReference>
<organism evidence="12 13">
    <name type="scientific">Stenotrophomonas maltophilia (strain R551-3)</name>
    <dbReference type="NCBI Taxonomy" id="391008"/>
    <lineage>
        <taxon>Bacteria</taxon>
        <taxon>Pseudomonadati</taxon>
        <taxon>Pseudomonadota</taxon>
        <taxon>Gammaproteobacteria</taxon>
        <taxon>Lysobacterales</taxon>
        <taxon>Lysobacteraceae</taxon>
        <taxon>Stenotrophomonas</taxon>
        <taxon>Stenotrophomonas maltophilia group</taxon>
    </lineage>
</organism>
<dbReference type="PANTHER" id="PTHR43047">
    <property type="entry name" value="TWO-COMPONENT HISTIDINE PROTEIN KINASE"/>
    <property type="match status" value="1"/>
</dbReference>
<dbReference type="SUPFAM" id="SSF52172">
    <property type="entry name" value="CheY-like"/>
    <property type="match status" value="1"/>
</dbReference>
<dbReference type="Gene3D" id="3.30.450.20">
    <property type="entry name" value="PAS domain"/>
    <property type="match status" value="1"/>
</dbReference>
<keyword evidence="4 12" id="KW-0808">Transferase</keyword>
<dbReference type="CDD" id="cd00082">
    <property type="entry name" value="HisKA"/>
    <property type="match status" value="1"/>
</dbReference>
<dbReference type="SUPFAM" id="SSF53850">
    <property type="entry name" value="Periplasmic binding protein-like II"/>
    <property type="match status" value="1"/>
</dbReference>
<feature type="domain" description="Histidine kinase" evidence="10">
    <location>
        <begin position="441"/>
        <end position="660"/>
    </location>
</feature>
<dbReference type="KEGG" id="smt:Smal_0062"/>
<evidence type="ECO:0000256" key="2">
    <source>
        <dbReference type="ARBA" id="ARBA00012438"/>
    </source>
</evidence>
<keyword evidence="6" id="KW-0902">Two-component regulatory system</keyword>
<keyword evidence="8" id="KW-0472">Membrane</keyword>
<evidence type="ECO:0000256" key="4">
    <source>
        <dbReference type="ARBA" id="ARBA00022679"/>
    </source>
</evidence>
<dbReference type="SUPFAM" id="SSF47384">
    <property type="entry name" value="Homodimeric domain of signal transducing histidine kinase"/>
    <property type="match status" value="1"/>
</dbReference>
<dbReference type="InterPro" id="IPR036097">
    <property type="entry name" value="HisK_dim/P_sf"/>
</dbReference>
<evidence type="ECO:0000313" key="12">
    <source>
        <dbReference type="EMBL" id="ACF49767.1"/>
    </source>
</evidence>
<dbReference type="InterPro" id="IPR003661">
    <property type="entry name" value="HisK_dim/P_dom"/>
</dbReference>
<dbReference type="CDD" id="cd17546">
    <property type="entry name" value="REC_hyHK_CKI1_RcsC-like"/>
    <property type="match status" value="1"/>
</dbReference>
<dbReference type="InterPro" id="IPR005467">
    <property type="entry name" value="His_kinase_dom"/>
</dbReference>
<dbReference type="AlphaFoldDB" id="B4SRP7"/>
<dbReference type="CDD" id="cd16922">
    <property type="entry name" value="HATPase_EvgS-ArcB-TorS-like"/>
    <property type="match status" value="1"/>
</dbReference>
<dbReference type="Pfam" id="PF08447">
    <property type="entry name" value="PAS_3"/>
    <property type="match status" value="1"/>
</dbReference>
<feature type="signal peptide" evidence="9">
    <location>
        <begin position="1"/>
        <end position="29"/>
    </location>
</feature>
<dbReference type="Pfam" id="PF00512">
    <property type="entry name" value="HisKA"/>
    <property type="match status" value="1"/>
</dbReference>
<dbReference type="SUPFAM" id="SSF55785">
    <property type="entry name" value="PYP-like sensor domain (PAS domain)"/>
    <property type="match status" value="1"/>
</dbReference>
<reference evidence="12 13" key="1">
    <citation type="submission" date="2008-06" db="EMBL/GenBank/DDBJ databases">
        <title>Complete sequence of Stenotrophomonas maltophilia R551-3.</title>
        <authorList>
            <consortium name="US DOE Joint Genome Institute"/>
            <person name="Lucas S."/>
            <person name="Copeland A."/>
            <person name="Lapidus A."/>
            <person name="Glavina del Rio T."/>
            <person name="Dalin E."/>
            <person name="Tice H."/>
            <person name="Pitluck S."/>
            <person name="Chain P."/>
            <person name="Malfatti S."/>
            <person name="Shin M."/>
            <person name="Vergez L."/>
            <person name="Lang D."/>
            <person name="Schmutz J."/>
            <person name="Larimer F."/>
            <person name="Land M."/>
            <person name="Hauser L."/>
            <person name="Kyrpides N."/>
            <person name="Mikhailova N."/>
            <person name="Taghavi S."/>
            <person name="Monchy S."/>
            <person name="Newman L."/>
            <person name="Vangronsveld J."/>
            <person name="van der Lelie D."/>
            <person name="Richardson P."/>
        </authorList>
    </citation>
    <scope>NUCLEOTIDE SEQUENCE [LARGE SCALE GENOMIC DNA]</scope>
    <source>
        <strain evidence="12 13">R551-3</strain>
    </source>
</reference>
<dbReference type="PRINTS" id="PR00344">
    <property type="entry name" value="BCTRLSENSOR"/>
</dbReference>
<dbReference type="InterPro" id="IPR003594">
    <property type="entry name" value="HATPase_dom"/>
</dbReference>
<gene>
    <name evidence="12" type="ordered locus">Smal_0062</name>
</gene>
<dbReference type="Proteomes" id="UP000001867">
    <property type="component" value="Chromosome"/>
</dbReference>
<protein>
    <recommendedName>
        <fullName evidence="2">histidine kinase</fullName>
        <ecNumber evidence="2">2.7.13.3</ecNumber>
    </recommendedName>
</protein>
<sequence length="807" mass="86779" precursor="true">MRTSTVNAAGLPAAVAVMACLMLPATASAAGCETPLRIAWPSDRAPLSSAIEGQAEGVSAAYLNLLGEQRPLQAQPLPATAVVEGLLPPATQALLGWPRSQLPSGWVASAPYLQLPQVIVRRADARPVLGLEDLRERAVASPDRLPLAALLAEQAPGAQLLPPAPLDDALSLLGTGLVDAVIANLGEVEAGLRRYQGDRLVIAAPAGFDDALVLATVPACAGVIPGFEQAVSQLTDTQRDVIRTGWLPDQPRNPPSSSPLRWLVPASLILLALALVYAFGYWRVHRESARRRVAAQRLQEVTANLPAVVYQARRTATGDYSFPQIAGDVQALFGVSVETARIDHPRLLAAVHPDDRTLVMDCVEAAALARGPIDVTFRTRSPQGWRWVHSQGRTLACDDSNVEWSGYWMDVSEVHTRTQALADARREAEQAALAKTHFLATMSHEIRTPMSTLLGMLERLAASDLDHRQQQVLATIGDAAQMLRQILDDVLHSQRLQPAPLQRQPTDLAALLRAVQQLLLPVAASRGLYLQIHLDPALQAGSLADSLRLRQILFNLVGNALKFTLHGGVELRVQVLQQHAQGQRLRLQVSDSGVGISAERQQAVFGAYTQAEASTTRRFGGSGLGLAICRELAVSMGGDLQLHSATGEGTTVWLELDLSACELPAGAPSPAIAEEQPLPPARVLVAEDHPTNLQLLEQRLHDLGLQVHACADGAQALQAWQSQPFELVITDCHMPGMNGFALARAIRADTCQHRARVPIIALTASVLERTREACRDAGIDHFLAKPVEPRELRALLAVLLAPDSVRQ</sequence>
<dbReference type="PROSITE" id="PS51257">
    <property type="entry name" value="PROKAR_LIPOPROTEIN"/>
    <property type="match status" value="1"/>
</dbReference>
<keyword evidence="9" id="KW-0732">Signal</keyword>
<dbReference type="GO" id="GO:0000155">
    <property type="term" value="F:phosphorelay sensor kinase activity"/>
    <property type="evidence" value="ECO:0007669"/>
    <property type="project" value="InterPro"/>
</dbReference>
<dbReference type="InterPro" id="IPR013655">
    <property type="entry name" value="PAS_fold_3"/>
</dbReference>
<dbReference type="InterPro" id="IPR011006">
    <property type="entry name" value="CheY-like_superfamily"/>
</dbReference>
<dbReference type="eggNOG" id="COG0834">
    <property type="taxonomic scope" value="Bacteria"/>
</dbReference>
<feature type="transmembrane region" description="Helical" evidence="8">
    <location>
        <begin position="262"/>
        <end position="282"/>
    </location>
</feature>
<dbReference type="PROSITE" id="PS50109">
    <property type="entry name" value="HIS_KIN"/>
    <property type="match status" value="1"/>
</dbReference>
<evidence type="ECO:0000256" key="5">
    <source>
        <dbReference type="ARBA" id="ARBA00022777"/>
    </source>
</evidence>